<evidence type="ECO:0000313" key="2">
    <source>
        <dbReference type="EMBL" id="VVC97636.1"/>
    </source>
</evidence>
<dbReference type="EMBL" id="FZQP02003256">
    <property type="protein sequence ID" value="VVC97636.1"/>
    <property type="molecule type" value="Genomic_DNA"/>
</dbReference>
<dbReference type="InterPro" id="IPR005055">
    <property type="entry name" value="A10/PebIII"/>
</dbReference>
<reference evidence="2 3" key="1">
    <citation type="submission" date="2017-07" db="EMBL/GenBank/DDBJ databases">
        <authorList>
            <person name="Talla V."/>
            <person name="Backstrom N."/>
        </authorList>
    </citation>
    <scope>NUCLEOTIDE SEQUENCE [LARGE SCALE GENOMIC DNA]</scope>
</reference>
<dbReference type="AlphaFoldDB" id="A0A5E4QH71"/>
<gene>
    <name evidence="2" type="ORF">LSINAPIS_LOCUS8868</name>
</gene>
<evidence type="ECO:0000256" key="1">
    <source>
        <dbReference type="SAM" id="SignalP"/>
    </source>
</evidence>
<feature type="signal peptide" evidence="1">
    <location>
        <begin position="1"/>
        <end position="19"/>
    </location>
</feature>
<feature type="chain" id="PRO_5022706837" evidence="1">
    <location>
        <begin position="20"/>
        <end position="169"/>
    </location>
</feature>
<dbReference type="Pfam" id="PF03392">
    <property type="entry name" value="OS-D"/>
    <property type="match status" value="1"/>
</dbReference>
<accession>A0A5E4QH71</accession>
<evidence type="ECO:0000313" key="3">
    <source>
        <dbReference type="Proteomes" id="UP000324832"/>
    </source>
</evidence>
<keyword evidence="1" id="KW-0732">Signal</keyword>
<protein>
    <submittedName>
        <fullName evidence="2">Uncharacterized protein</fullName>
    </submittedName>
</protein>
<organism evidence="2 3">
    <name type="scientific">Leptidea sinapis</name>
    <dbReference type="NCBI Taxonomy" id="189913"/>
    <lineage>
        <taxon>Eukaryota</taxon>
        <taxon>Metazoa</taxon>
        <taxon>Ecdysozoa</taxon>
        <taxon>Arthropoda</taxon>
        <taxon>Hexapoda</taxon>
        <taxon>Insecta</taxon>
        <taxon>Pterygota</taxon>
        <taxon>Neoptera</taxon>
        <taxon>Endopterygota</taxon>
        <taxon>Lepidoptera</taxon>
        <taxon>Glossata</taxon>
        <taxon>Ditrysia</taxon>
        <taxon>Papilionoidea</taxon>
        <taxon>Pieridae</taxon>
        <taxon>Dismorphiinae</taxon>
        <taxon>Leptidea</taxon>
    </lineage>
</organism>
<sequence>MFTMTKAVVLAVLCGACFGMASYDVNEDFDMEALVNDKARFNVAVECFLDKAPCGEFQSYKDIAQDTVEAACDQCSPKLKHLAHTFMQGLEKNNPEYYGDFLKKFDPTGKYMDKFIKALSQFIKMFTMTKVVVLAVFCGACFGMESYNVNEDFDMEALVNDKASFKLAI</sequence>
<dbReference type="Proteomes" id="UP000324832">
    <property type="component" value="Unassembled WGS sequence"/>
</dbReference>
<dbReference type="SUPFAM" id="SSF100910">
    <property type="entry name" value="Chemosensory protein Csp2"/>
    <property type="match status" value="1"/>
</dbReference>
<dbReference type="PANTHER" id="PTHR11257">
    <property type="entry name" value="CHEMOSENSORY PROTEIN-RELATED"/>
    <property type="match status" value="1"/>
</dbReference>
<dbReference type="InterPro" id="IPR036682">
    <property type="entry name" value="OS_D_A10/PebIII_sf"/>
</dbReference>
<dbReference type="Gene3D" id="1.10.2080.10">
    <property type="entry name" value="Insect odorant-binding protein A10/Ejaculatory bulb-specific protein 3"/>
    <property type="match status" value="1"/>
</dbReference>
<name>A0A5E4QH71_9NEOP</name>
<keyword evidence="3" id="KW-1185">Reference proteome</keyword>
<proteinExistence type="predicted"/>